<reference evidence="3" key="1">
    <citation type="submission" date="2017-02" db="UniProtKB">
        <authorList>
            <consortium name="WormBaseParasite"/>
        </authorList>
    </citation>
    <scope>IDENTIFICATION</scope>
</reference>
<organism evidence="2 3">
    <name type="scientific">Elaeophora elaphi</name>
    <dbReference type="NCBI Taxonomy" id="1147741"/>
    <lineage>
        <taxon>Eukaryota</taxon>
        <taxon>Metazoa</taxon>
        <taxon>Ecdysozoa</taxon>
        <taxon>Nematoda</taxon>
        <taxon>Chromadorea</taxon>
        <taxon>Rhabditida</taxon>
        <taxon>Spirurina</taxon>
        <taxon>Spiruromorpha</taxon>
        <taxon>Filarioidea</taxon>
        <taxon>Onchocercidae</taxon>
        <taxon>Elaeophora</taxon>
    </lineage>
</organism>
<dbReference type="WBParaSite" id="EEL_0000293901-mRNA-1">
    <property type="protein sequence ID" value="EEL_0000293901-mRNA-1"/>
    <property type="gene ID" value="EEL_0000293901"/>
</dbReference>
<protein>
    <submittedName>
        <fullName evidence="3">ZM domain-containing protein</fullName>
    </submittedName>
</protein>
<sequence length="208" mass="23578">MHVYETRPITARSDEGSSNPVTWKRLYIVDQSKPVAKNEIVTSEQLLEKERFDIDLLKRREVFIEKPQPEPVIFRTGKRWKPPPEPAYVWPHIRKAVNAESSLESSSNYSTDNAIGRTVEGTEFRWRPLIYDPEYKQEHKNFIPENSLPGTPRGLGPGPLDEPARRQIKHLVQPLPDGSHRPKPAFGGPRATPSGGFHPHAPNAIKVG</sequence>
<evidence type="ECO:0000313" key="3">
    <source>
        <dbReference type="WBParaSite" id="EEL_0000293901-mRNA-1"/>
    </source>
</evidence>
<accession>A0A0R3RN79</accession>
<dbReference type="AlphaFoldDB" id="A0A0R3RN79"/>
<name>A0A0R3RN79_9BILA</name>
<proteinExistence type="predicted"/>
<evidence type="ECO:0000313" key="2">
    <source>
        <dbReference type="Proteomes" id="UP000050640"/>
    </source>
</evidence>
<evidence type="ECO:0000256" key="1">
    <source>
        <dbReference type="SAM" id="MobiDB-lite"/>
    </source>
</evidence>
<keyword evidence="2" id="KW-1185">Reference proteome</keyword>
<feature type="region of interest" description="Disordered" evidence="1">
    <location>
        <begin position="142"/>
        <end position="208"/>
    </location>
</feature>
<dbReference type="Proteomes" id="UP000050640">
    <property type="component" value="Unplaced"/>
</dbReference>